<organism evidence="1 2">
    <name type="scientific">Pontixanthobacter aestiaquae</name>
    <dbReference type="NCBI Taxonomy" id="1509367"/>
    <lineage>
        <taxon>Bacteria</taxon>
        <taxon>Pseudomonadati</taxon>
        <taxon>Pseudomonadota</taxon>
        <taxon>Alphaproteobacteria</taxon>
        <taxon>Sphingomonadales</taxon>
        <taxon>Erythrobacteraceae</taxon>
        <taxon>Pontixanthobacter</taxon>
    </lineage>
</organism>
<sequence>MNDSVAGECFGLAFVNLTANDSDPEPNYPLNLLAISAGSGGQASAAIVTSSVVEVYFGGQYDITTFTYTVEDSLGATDTATLTVASACQGGGGLPQQ</sequence>
<protein>
    <submittedName>
        <fullName evidence="1">Uncharacterized protein</fullName>
    </submittedName>
</protein>
<accession>A0A844Z969</accession>
<proteinExistence type="predicted"/>
<evidence type="ECO:0000313" key="1">
    <source>
        <dbReference type="EMBL" id="MXO84358.1"/>
    </source>
</evidence>
<dbReference type="Pfam" id="PF17963">
    <property type="entry name" value="Big_9"/>
    <property type="match status" value="1"/>
</dbReference>
<reference evidence="1 2" key="1">
    <citation type="submission" date="2019-12" db="EMBL/GenBank/DDBJ databases">
        <title>Genomic-based taxomic classification of the family Erythrobacteraceae.</title>
        <authorList>
            <person name="Xu L."/>
        </authorList>
    </citation>
    <scope>NUCLEOTIDE SEQUENCE [LARGE SCALE GENOMIC DNA]</scope>
    <source>
        <strain evidence="1 2">KCTC 42006</strain>
    </source>
</reference>
<gene>
    <name evidence="1" type="ORF">GRI35_13360</name>
</gene>
<comment type="caution">
    <text evidence="1">The sequence shown here is derived from an EMBL/GenBank/DDBJ whole genome shotgun (WGS) entry which is preliminary data.</text>
</comment>
<keyword evidence="2" id="KW-1185">Reference proteome</keyword>
<dbReference type="Proteomes" id="UP000460290">
    <property type="component" value="Unassembled WGS sequence"/>
</dbReference>
<name>A0A844Z969_9SPHN</name>
<dbReference type="AlphaFoldDB" id="A0A844Z969"/>
<dbReference type="EMBL" id="WTYZ01000001">
    <property type="protein sequence ID" value="MXO84358.1"/>
    <property type="molecule type" value="Genomic_DNA"/>
</dbReference>
<evidence type="ECO:0000313" key="2">
    <source>
        <dbReference type="Proteomes" id="UP000460290"/>
    </source>
</evidence>